<dbReference type="NCBIfam" id="TIGR04247">
    <property type="entry name" value="NosD_copper_fam"/>
    <property type="match status" value="1"/>
</dbReference>
<feature type="domain" description="Carbohydrate-binding/sugar hydrolysis" evidence="4">
    <location>
        <begin position="200"/>
        <end position="360"/>
    </location>
</feature>
<gene>
    <name evidence="5" type="ORF">AMYX_17550</name>
</gene>
<accession>A0A7I9VKR7</accession>
<dbReference type="EMBL" id="BJTG01000004">
    <property type="protein sequence ID" value="GEJ57014.1"/>
    <property type="molecule type" value="Genomic_DNA"/>
</dbReference>
<dbReference type="NCBIfam" id="TIGR03804">
    <property type="entry name" value="para_beta_helix"/>
    <property type="match status" value="1"/>
</dbReference>
<dbReference type="InterPro" id="IPR007742">
    <property type="entry name" value="NosD_dom"/>
</dbReference>
<keyword evidence="3" id="KW-0833">Ubl conjugation pathway</keyword>
<evidence type="ECO:0000259" key="4">
    <source>
        <dbReference type="SMART" id="SM00722"/>
    </source>
</evidence>
<dbReference type="Gene3D" id="2.160.20.10">
    <property type="entry name" value="Single-stranded right-handed beta-helix, Pectin lyase-like"/>
    <property type="match status" value="1"/>
</dbReference>
<reference evidence="6" key="1">
    <citation type="journal article" date="2020" name="Appl. Environ. Microbiol.">
        <title>Diazotrophic Anaeromyxobacter Isolates from Soils.</title>
        <authorList>
            <person name="Masuda Y."/>
            <person name="Yamanaka H."/>
            <person name="Xu Z.X."/>
            <person name="Shiratori Y."/>
            <person name="Aono T."/>
            <person name="Amachi S."/>
            <person name="Senoo K."/>
            <person name="Itoh H."/>
        </authorList>
    </citation>
    <scope>NUCLEOTIDE SEQUENCE [LARGE SCALE GENOMIC DNA]</scope>
    <source>
        <strain evidence="6">R267</strain>
    </source>
</reference>
<dbReference type="InterPro" id="IPR012334">
    <property type="entry name" value="Pectin_lyas_fold"/>
</dbReference>
<dbReference type="Proteomes" id="UP000503640">
    <property type="component" value="Unassembled WGS sequence"/>
</dbReference>
<dbReference type="PANTHER" id="PTHR22990:SF15">
    <property type="entry name" value="F-BOX ONLY PROTEIN 10"/>
    <property type="match status" value="1"/>
</dbReference>
<keyword evidence="2" id="KW-0677">Repeat</keyword>
<dbReference type="InterPro" id="IPR011050">
    <property type="entry name" value="Pectin_lyase_fold/virulence"/>
</dbReference>
<dbReference type="SUPFAM" id="SSF51126">
    <property type="entry name" value="Pectin lyase-like"/>
    <property type="match status" value="1"/>
</dbReference>
<dbReference type="PANTHER" id="PTHR22990">
    <property type="entry name" value="F-BOX ONLY PROTEIN"/>
    <property type="match status" value="1"/>
</dbReference>
<dbReference type="InterPro" id="IPR026464">
    <property type="entry name" value="NosD_copper_fam"/>
</dbReference>
<sequence>MASGAALLALVAAAGGVGDMASIQPGGLEGRPPPSEASPLQALVDAAAQGATVTIPAGTYRGDLIVDRPLRLTGVGRPRLVGSGQGSVVRIRAPDVTVEGLDVDGVGGGDLGRDSSGVHVAAPRATVRDVRIERSLFGVYLREAPGAVVERCVVHGIPGKDAGEKGSGIHVWNTEGFTLTGNDLSDVRDGLYIQSSSHGLIRGNAARDLRYGIHYMYSDDNVFEDNVFERSAAGGVLMHSRRIVFRRNQFLHNRGYASVGLLFKSCDDSLAEDNLIADNARGVFLEGSYRDVLRRNVVARSDVALVLFDSCGDVRVEGNAFLGNLAPLELVGRRTDTRLDGNYWSDHDAPDLDGDGVSDAPFVISSLFDHLRGNVLAADLVAQSPAAAALGAAERAFPVLRPIEAVDHRPLARRPALPDVPRPARPGRGADPAGLALALGTLAAGVAVLAGAGRGAGGRA</sequence>
<dbReference type="Pfam" id="PF05048">
    <property type="entry name" value="NosD"/>
    <property type="match status" value="1"/>
</dbReference>
<comment type="pathway">
    <text evidence="1">Protein modification; protein ubiquitination.</text>
</comment>
<comment type="caution">
    <text evidence="5">The sequence shown here is derived from an EMBL/GenBank/DDBJ whole genome shotgun (WGS) entry which is preliminary data.</text>
</comment>
<dbReference type="InterPro" id="IPR006633">
    <property type="entry name" value="Carb-bd_sugar_hydrolysis-dom"/>
</dbReference>
<dbReference type="InterPro" id="IPR051550">
    <property type="entry name" value="SCF-Subunits/Alg-Epimerases"/>
</dbReference>
<name>A0A7I9VKR7_9BACT</name>
<evidence type="ECO:0000256" key="2">
    <source>
        <dbReference type="ARBA" id="ARBA00022737"/>
    </source>
</evidence>
<protein>
    <recommendedName>
        <fullName evidence="4">Carbohydrate-binding/sugar hydrolysis domain-containing protein</fullName>
    </recommendedName>
</protein>
<dbReference type="InterPro" id="IPR006626">
    <property type="entry name" value="PbH1"/>
</dbReference>
<keyword evidence="6" id="KW-1185">Reference proteome</keyword>
<evidence type="ECO:0000256" key="1">
    <source>
        <dbReference type="ARBA" id="ARBA00004906"/>
    </source>
</evidence>
<dbReference type="InterPro" id="IPR022441">
    <property type="entry name" value="Para_beta_helix_rpt-2"/>
</dbReference>
<evidence type="ECO:0000313" key="5">
    <source>
        <dbReference type="EMBL" id="GEJ57014.1"/>
    </source>
</evidence>
<evidence type="ECO:0000256" key="3">
    <source>
        <dbReference type="ARBA" id="ARBA00022786"/>
    </source>
</evidence>
<dbReference type="SMART" id="SM00722">
    <property type="entry name" value="CASH"/>
    <property type="match status" value="2"/>
</dbReference>
<dbReference type="AlphaFoldDB" id="A0A7I9VKR7"/>
<organism evidence="5 6">
    <name type="scientific">Anaeromyxobacter diazotrophicus</name>
    <dbReference type="NCBI Taxonomy" id="2590199"/>
    <lineage>
        <taxon>Bacteria</taxon>
        <taxon>Pseudomonadati</taxon>
        <taxon>Myxococcota</taxon>
        <taxon>Myxococcia</taxon>
        <taxon>Myxococcales</taxon>
        <taxon>Cystobacterineae</taxon>
        <taxon>Anaeromyxobacteraceae</taxon>
        <taxon>Anaeromyxobacter</taxon>
    </lineage>
</organism>
<proteinExistence type="predicted"/>
<dbReference type="RefSeq" id="WP_176064513.1">
    <property type="nucleotide sequence ID" value="NZ_BJTG01000004.1"/>
</dbReference>
<evidence type="ECO:0000313" key="6">
    <source>
        <dbReference type="Proteomes" id="UP000503640"/>
    </source>
</evidence>
<dbReference type="SMART" id="SM00710">
    <property type="entry name" value="PbH1"/>
    <property type="match status" value="8"/>
</dbReference>
<feature type="domain" description="Carbohydrate-binding/sugar hydrolysis" evidence="4">
    <location>
        <begin position="47"/>
        <end position="194"/>
    </location>
</feature>